<organism evidence="2 3">
    <name type="scientific">Roseateles paludis</name>
    <dbReference type="NCBI Taxonomy" id="3145238"/>
    <lineage>
        <taxon>Bacteria</taxon>
        <taxon>Pseudomonadati</taxon>
        <taxon>Pseudomonadota</taxon>
        <taxon>Betaproteobacteria</taxon>
        <taxon>Burkholderiales</taxon>
        <taxon>Sphaerotilaceae</taxon>
        <taxon>Roseateles</taxon>
    </lineage>
</organism>
<keyword evidence="1" id="KW-0732">Signal</keyword>
<dbReference type="RefSeq" id="WP_347704422.1">
    <property type="nucleotide sequence ID" value="NZ_JBDPZD010000002.1"/>
</dbReference>
<evidence type="ECO:0000256" key="1">
    <source>
        <dbReference type="SAM" id="SignalP"/>
    </source>
</evidence>
<gene>
    <name evidence="2" type="ORF">ABDJ85_09000</name>
</gene>
<comment type="caution">
    <text evidence="2">The sequence shown here is derived from an EMBL/GenBank/DDBJ whole genome shotgun (WGS) entry which is preliminary data.</text>
</comment>
<accession>A0ABV0G1J2</accession>
<feature type="chain" id="PRO_5046120873" evidence="1">
    <location>
        <begin position="18"/>
        <end position="113"/>
    </location>
</feature>
<proteinExistence type="predicted"/>
<reference evidence="2 3" key="1">
    <citation type="submission" date="2024-05" db="EMBL/GenBank/DDBJ databases">
        <title>Roseateles sp. DJS-2-20 16S ribosomal RNA gene Genome sequencing and assembly.</title>
        <authorList>
            <person name="Woo H."/>
        </authorList>
    </citation>
    <scope>NUCLEOTIDE SEQUENCE [LARGE SCALE GENOMIC DNA]</scope>
    <source>
        <strain evidence="2 3">DJS-2-20</strain>
    </source>
</reference>
<dbReference type="EMBL" id="JBDPZD010000002">
    <property type="protein sequence ID" value="MEO3691604.1"/>
    <property type="molecule type" value="Genomic_DNA"/>
</dbReference>
<name>A0ABV0G1J2_9BURK</name>
<evidence type="ECO:0000313" key="3">
    <source>
        <dbReference type="Proteomes" id="UP001495147"/>
    </source>
</evidence>
<evidence type="ECO:0000313" key="2">
    <source>
        <dbReference type="EMBL" id="MEO3691604.1"/>
    </source>
</evidence>
<protein>
    <submittedName>
        <fullName evidence="2">Uncharacterized protein</fullName>
    </submittedName>
</protein>
<keyword evidence="3" id="KW-1185">Reference proteome</keyword>
<sequence>MKYLLIALAATSFAAQAADTSKAEQAELRAECAKSYSETSTLPIGTASNEFQFVYAHGKYKGEAKPGKLLPCTQLQYAAYLDTKADPVKVMSAYPTAAGRPTLKKSKAEPFKL</sequence>
<dbReference type="Proteomes" id="UP001495147">
    <property type="component" value="Unassembled WGS sequence"/>
</dbReference>
<feature type="signal peptide" evidence="1">
    <location>
        <begin position="1"/>
        <end position="17"/>
    </location>
</feature>